<sequence>MIVKAQFRNRKKFIKISEACFDLFLAEVKEKFSIPDELAVTVTDETGTEVDKDVFPDLMSTSGLVLVINELTDMGSSTPQSSVSLDTDTLSLTSKSSEESDWFSPKRFRKDEDDDVASQRAQARDLIKQILQTRPGGGNVLKEYEDTGTISDDTRKVMVNILVAHMMETEGRVPHRLTKQKMKATFEYRQRLVHDPEGSTTILSVFPRFLDTKGLILQDFTLLFGSETASRLLERWPTVFKAKVIRLGETLTPTPLLKRLLSSAKQSKESSEAQDSPEWDSDVSSFLLLLHLLSPQASGRKKIQRISICKAIDHLVVFHKACRSIQEHLELEENRQPYILASGRSKEAISHYFIVVDKKLIPCQESSSLAAIDELFKIHFVFSLSYDSHCLSLGVMYYQGY</sequence>
<evidence type="ECO:0000313" key="1">
    <source>
        <dbReference type="Proteomes" id="UP000515129"/>
    </source>
</evidence>
<gene>
    <name evidence="2" type="primary">LOC113040954</name>
</gene>
<dbReference type="KEGG" id="caua:113040954"/>
<name>A0A6P6JAW6_CARAU</name>
<dbReference type="RefSeq" id="XP_026054962.1">
    <property type="nucleotide sequence ID" value="XM_026199177.1"/>
</dbReference>
<dbReference type="GeneID" id="113040954"/>
<dbReference type="PANTHER" id="PTHR31025:SF29">
    <property type="entry name" value="SI:CH211-196P9.1"/>
    <property type="match status" value="1"/>
</dbReference>
<dbReference type="Proteomes" id="UP000515129">
    <property type="component" value="Chromosome 23"/>
</dbReference>
<reference evidence="2" key="1">
    <citation type="submission" date="2025-08" db="UniProtKB">
        <authorList>
            <consortium name="RefSeq"/>
        </authorList>
    </citation>
    <scope>IDENTIFICATION</scope>
    <source>
        <strain evidence="2">Wakin</strain>
        <tissue evidence="2">Muscle</tissue>
    </source>
</reference>
<dbReference type="PANTHER" id="PTHR31025">
    <property type="entry name" value="SI:CH211-196P9.1-RELATED"/>
    <property type="match status" value="1"/>
</dbReference>
<evidence type="ECO:0000313" key="2">
    <source>
        <dbReference type="RefSeq" id="XP_026054962.1"/>
    </source>
</evidence>
<dbReference type="OrthoDB" id="7687839at2759"/>
<organism evidence="1 2">
    <name type="scientific">Carassius auratus</name>
    <name type="common">Goldfish</name>
    <dbReference type="NCBI Taxonomy" id="7957"/>
    <lineage>
        <taxon>Eukaryota</taxon>
        <taxon>Metazoa</taxon>
        <taxon>Chordata</taxon>
        <taxon>Craniata</taxon>
        <taxon>Vertebrata</taxon>
        <taxon>Euteleostomi</taxon>
        <taxon>Actinopterygii</taxon>
        <taxon>Neopterygii</taxon>
        <taxon>Teleostei</taxon>
        <taxon>Ostariophysi</taxon>
        <taxon>Cypriniformes</taxon>
        <taxon>Cyprinidae</taxon>
        <taxon>Cyprininae</taxon>
        <taxon>Carassius</taxon>
    </lineage>
</organism>
<accession>A0A6P6JAW6</accession>
<dbReference type="AlphaFoldDB" id="A0A6P6JAW6"/>
<keyword evidence="1" id="KW-1185">Reference proteome</keyword>
<protein>
    <submittedName>
        <fullName evidence="2">Uncharacterized protein LOC113040954</fullName>
    </submittedName>
</protein>
<proteinExistence type="predicted"/>